<dbReference type="InterPro" id="IPR052163">
    <property type="entry name" value="DGC-Regulatory_Protein"/>
</dbReference>
<dbReference type="CDD" id="cd00156">
    <property type="entry name" value="REC"/>
    <property type="match status" value="1"/>
</dbReference>
<dbReference type="Gene3D" id="3.40.50.2300">
    <property type="match status" value="1"/>
</dbReference>
<dbReference type="AlphaFoldDB" id="A0A222G3C0"/>
<dbReference type="CDD" id="cd01949">
    <property type="entry name" value="GGDEF"/>
    <property type="match status" value="1"/>
</dbReference>
<dbReference type="InterPro" id="IPR001789">
    <property type="entry name" value="Sig_transdc_resp-reg_receiver"/>
</dbReference>
<protein>
    <submittedName>
        <fullName evidence="4">GGDEF domain-containing response regulator</fullName>
    </submittedName>
</protein>
<evidence type="ECO:0000313" key="4">
    <source>
        <dbReference type="EMBL" id="ASP46436.1"/>
    </source>
</evidence>
<feature type="modified residue" description="4-aspartylphosphate" evidence="1">
    <location>
        <position position="60"/>
    </location>
</feature>
<dbReference type="PROSITE" id="PS50110">
    <property type="entry name" value="RESPONSE_REGULATORY"/>
    <property type="match status" value="1"/>
</dbReference>
<dbReference type="SMART" id="SM00448">
    <property type="entry name" value="REC"/>
    <property type="match status" value="1"/>
</dbReference>
<evidence type="ECO:0000259" key="3">
    <source>
        <dbReference type="PROSITE" id="PS50887"/>
    </source>
</evidence>
<dbReference type="KEGG" id="cber:B5D82_00795"/>
<dbReference type="Gene3D" id="3.30.70.270">
    <property type="match status" value="1"/>
</dbReference>
<dbReference type="OrthoDB" id="9812358at2"/>
<dbReference type="InterPro" id="IPR000160">
    <property type="entry name" value="GGDEF_dom"/>
</dbReference>
<dbReference type="SMART" id="SM00267">
    <property type="entry name" value="GGDEF"/>
    <property type="match status" value="1"/>
</dbReference>
<name>A0A222G3C0_9GAMM</name>
<dbReference type="InterPro" id="IPR043128">
    <property type="entry name" value="Rev_trsase/Diguanyl_cyclase"/>
</dbReference>
<dbReference type="EMBL" id="CP020465">
    <property type="protein sequence ID" value="ASP46436.1"/>
    <property type="molecule type" value="Genomic_DNA"/>
</dbReference>
<evidence type="ECO:0000313" key="5">
    <source>
        <dbReference type="Proteomes" id="UP000202259"/>
    </source>
</evidence>
<dbReference type="SUPFAM" id="SSF52172">
    <property type="entry name" value="CheY-like"/>
    <property type="match status" value="1"/>
</dbReference>
<dbReference type="Pfam" id="PF00072">
    <property type="entry name" value="Response_reg"/>
    <property type="match status" value="1"/>
</dbReference>
<dbReference type="NCBIfam" id="TIGR00254">
    <property type="entry name" value="GGDEF"/>
    <property type="match status" value="1"/>
</dbReference>
<keyword evidence="5" id="KW-1185">Reference proteome</keyword>
<dbReference type="RefSeq" id="WP_081148441.1">
    <property type="nucleotide sequence ID" value="NZ_CP020465.1"/>
</dbReference>
<keyword evidence="1" id="KW-0597">Phosphoprotein</keyword>
<dbReference type="GO" id="GO:0000160">
    <property type="term" value="P:phosphorelay signal transduction system"/>
    <property type="evidence" value="ECO:0007669"/>
    <property type="project" value="InterPro"/>
</dbReference>
<dbReference type="Proteomes" id="UP000202259">
    <property type="component" value="Chromosome"/>
</dbReference>
<feature type="domain" description="GGDEF" evidence="3">
    <location>
        <begin position="169"/>
        <end position="302"/>
    </location>
</feature>
<reference evidence="4 5" key="1">
    <citation type="submission" date="2017-08" db="EMBL/GenBank/DDBJ databases">
        <title>Complete genome of Colwellia sp. NB097-1, a psychrophile bacterium ioslated from Bering Sea.</title>
        <authorList>
            <person name="Chen X."/>
        </authorList>
    </citation>
    <scope>NUCLEOTIDE SEQUENCE [LARGE SCALE GENOMIC DNA]</scope>
    <source>
        <strain evidence="4 5">NB097-1</strain>
    </source>
</reference>
<sequence length="307" mass="34606">MTQSTLRIFHIEDDDGDARQVKRDCTKEFDTEHFTLTRVDTIDAALIALKESYYDVILLDLNLGDGRGLENLQTIKELSPDSPIVVLSGHDDTKTALDAIRGGAQEYIIKSTNNSRHLGLAILSSIERKAYERHLYQLANRDELTGLNNRRAFNNYLRPWLIRAARWQRTETIMFMDVNGFKQVNDTLGHDVGDLLLQHIATTLRAGLRASDMLARFAGDEFVVHLDAQSHESVEISARIAEKISALFEKPVLIAGHKIKTSVSIGIAFYPEHGEDTASLIKSADKAMYQAKKDNIPYVFYKNTDEV</sequence>
<dbReference type="PROSITE" id="PS50887">
    <property type="entry name" value="GGDEF"/>
    <property type="match status" value="1"/>
</dbReference>
<dbReference type="InterPro" id="IPR011006">
    <property type="entry name" value="CheY-like_superfamily"/>
</dbReference>
<feature type="domain" description="Response regulatory" evidence="2">
    <location>
        <begin position="7"/>
        <end position="125"/>
    </location>
</feature>
<gene>
    <name evidence="4" type="ORF">B5D82_00795</name>
</gene>
<evidence type="ECO:0000256" key="1">
    <source>
        <dbReference type="PROSITE-ProRule" id="PRU00169"/>
    </source>
</evidence>
<dbReference type="Pfam" id="PF00990">
    <property type="entry name" value="GGDEF"/>
    <property type="match status" value="1"/>
</dbReference>
<accession>A0A222G3C0</accession>
<dbReference type="PANTHER" id="PTHR46663">
    <property type="entry name" value="DIGUANYLATE CYCLASE DGCT-RELATED"/>
    <property type="match status" value="1"/>
</dbReference>
<proteinExistence type="predicted"/>
<organism evidence="4 5">
    <name type="scientific">Cognaticolwellia beringensis</name>
    <dbReference type="NCBI Taxonomy" id="1967665"/>
    <lineage>
        <taxon>Bacteria</taxon>
        <taxon>Pseudomonadati</taxon>
        <taxon>Pseudomonadota</taxon>
        <taxon>Gammaproteobacteria</taxon>
        <taxon>Alteromonadales</taxon>
        <taxon>Colwelliaceae</taxon>
        <taxon>Cognaticolwellia</taxon>
    </lineage>
</organism>
<dbReference type="PANTHER" id="PTHR46663:SF2">
    <property type="entry name" value="GGDEF DOMAIN-CONTAINING PROTEIN"/>
    <property type="match status" value="1"/>
</dbReference>
<dbReference type="InterPro" id="IPR029787">
    <property type="entry name" value="Nucleotide_cyclase"/>
</dbReference>
<dbReference type="SUPFAM" id="SSF55073">
    <property type="entry name" value="Nucleotide cyclase"/>
    <property type="match status" value="1"/>
</dbReference>
<evidence type="ECO:0000259" key="2">
    <source>
        <dbReference type="PROSITE" id="PS50110"/>
    </source>
</evidence>